<protein>
    <submittedName>
        <fullName evidence="2">Uncharacterized protein</fullName>
    </submittedName>
</protein>
<dbReference type="EMBL" id="CAXAMM010003213">
    <property type="protein sequence ID" value="CAK8998973.1"/>
    <property type="molecule type" value="Genomic_DNA"/>
</dbReference>
<gene>
    <name evidence="2" type="ORF">SCF082_LOCUS5865</name>
</gene>
<evidence type="ECO:0000313" key="3">
    <source>
        <dbReference type="Proteomes" id="UP001642464"/>
    </source>
</evidence>
<name>A0ABP0IC47_9DINO</name>
<organism evidence="2 3">
    <name type="scientific">Durusdinium trenchii</name>
    <dbReference type="NCBI Taxonomy" id="1381693"/>
    <lineage>
        <taxon>Eukaryota</taxon>
        <taxon>Sar</taxon>
        <taxon>Alveolata</taxon>
        <taxon>Dinophyceae</taxon>
        <taxon>Suessiales</taxon>
        <taxon>Symbiodiniaceae</taxon>
        <taxon>Durusdinium</taxon>
    </lineage>
</organism>
<feature type="compositionally biased region" description="Gly residues" evidence="1">
    <location>
        <begin position="1"/>
        <end position="15"/>
    </location>
</feature>
<sequence>VGGQKVDSTGGGFSSGLGLDWRPPTTVLRLSDGSSLRGVRAWAVHGRSSSRAA</sequence>
<evidence type="ECO:0000313" key="2">
    <source>
        <dbReference type="EMBL" id="CAK8998973.1"/>
    </source>
</evidence>
<proteinExistence type="predicted"/>
<evidence type="ECO:0000256" key="1">
    <source>
        <dbReference type="SAM" id="MobiDB-lite"/>
    </source>
</evidence>
<dbReference type="Proteomes" id="UP001642464">
    <property type="component" value="Unassembled WGS sequence"/>
</dbReference>
<comment type="caution">
    <text evidence="2">The sequence shown here is derived from an EMBL/GenBank/DDBJ whole genome shotgun (WGS) entry which is preliminary data.</text>
</comment>
<keyword evidence="3" id="KW-1185">Reference proteome</keyword>
<feature type="region of interest" description="Disordered" evidence="1">
    <location>
        <begin position="1"/>
        <end position="24"/>
    </location>
</feature>
<reference evidence="2 3" key="1">
    <citation type="submission" date="2024-02" db="EMBL/GenBank/DDBJ databases">
        <authorList>
            <person name="Chen Y."/>
            <person name="Shah S."/>
            <person name="Dougan E. K."/>
            <person name="Thang M."/>
            <person name="Chan C."/>
        </authorList>
    </citation>
    <scope>NUCLEOTIDE SEQUENCE [LARGE SCALE GENOMIC DNA]</scope>
</reference>
<feature type="non-terminal residue" evidence="2">
    <location>
        <position position="1"/>
    </location>
</feature>
<accession>A0ABP0IC47</accession>